<evidence type="ECO:0000259" key="6">
    <source>
        <dbReference type="Pfam" id="PF00496"/>
    </source>
</evidence>
<dbReference type="Gene3D" id="3.90.76.10">
    <property type="entry name" value="Dipeptide-binding Protein, Domain 1"/>
    <property type="match status" value="1"/>
</dbReference>
<dbReference type="Pfam" id="PF00496">
    <property type="entry name" value="SBP_bac_5"/>
    <property type="match status" value="1"/>
</dbReference>
<dbReference type="STRING" id="1089553.Tph_c03520"/>
<feature type="signal peptide" evidence="5">
    <location>
        <begin position="1"/>
        <end position="18"/>
    </location>
</feature>
<proteinExistence type="inferred from homology"/>
<dbReference type="InterPro" id="IPR023765">
    <property type="entry name" value="SBP_5_CS"/>
</dbReference>
<comment type="subcellular location">
    <subcellularLocation>
        <location evidence="1">Cell membrane</location>
        <topology evidence="1">Lipid-anchor</topology>
    </subcellularLocation>
</comment>
<dbReference type="KEGG" id="tpz:Tph_c03520"/>
<dbReference type="Proteomes" id="UP000000467">
    <property type="component" value="Chromosome"/>
</dbReference>
<dbReference type="GO" id="GO:0042597">
    <property type="term" value="C:periplasmic space"/>
    <property type="evidence" value="ECO:0007669"/>
    <property type="project" value="UniProtKB-ARBA"/>
</dbReference>
<dbReference type="PANTHER" id="PTHR30290">
    <property type="entry name" value="PERIPLASMIC BINDING COMPONENT OF ABC TRANSPORTER"/>
    <property type="match status" value="1"/>
</dbReference>
<dbReference type="GO" id="GO:0015833">
    <property type="term" value="P:peptide transport"/>
    <property type="evidence" value="ECO:0007669"/>
    <property type="project" value="TreeGrafter"/>
</dbReference>
<evidence type="ECO:0000256" key="4">
    <source>
        <dbReference type="ARBA" id="ARBA00022729"/>
    </source>
</evidence>
<keyword evidence="8" id="KW-1185">Reference proteome</keyword>
<reference evidence="7 8" key="1">
    <citation type="journal article" date="2012" name="BMC Genomics">
        <title>Genome-guided analysis of physiological and morphological traits of the fermentative acetate oxidizer Thermacetogenium phaeum.</title>
        <authorList>
            <person name="Oehler D."/>
            <person name="Poehlein A."/>
            <person name="Leimbach A."/>
            <person name="Muller N."/>
            <person name="Daniel R."/>
            <person name="Gottschalk G."/>
            <person name="Schink B."/>
        </authorList>
    </citation>
    <scope>NUCLEOTIDE SEQUENCE [LARGE SCALE GENOMIC DNA]</scope>
    <source>
        <strain evidence="8">ATCC BAA-254 / DSM 26808 / PB</strain>
    </source>
</reference>
<dbReference type="EMBL" id="CP003732">
    <property type="protein sequence ID" value="AFV10599.1"/>
    <property type="molecule type" value="Genomic_DNA"/>
</dbReference>
<keyword evidence="4 5" id="KW-0732">Signal</keyword>
<evidence type="ECO:0000256" key="5">
    <source>
        <dbReference type="SAM" id="SignalP"/>
    </source>
</evidence>
<protein>
    <submittedName>
        <fullName evidence="7">Oligopeptide-binding protein AppA</fullName>
    </submittedName>
</protein>
<evidence type="ECO:0000256" key="1">
    <source>
        <dbReference type="ARBA" id="ARBA00004193"/>
    </source>
</evidence>
<dbReference type="PIRSF" id="PIRSF002741">
    <property type="entry name" value="MppA"/>
    <property type="match status" value="1"/>
</dbReference>
<dbReference type="eggNOG" id="COG0747">
    <property type="taxonomic scope" value="Bacteria"/>
</dbReference>
<evidence type="ECO:0000256" key="3">
    <source>
        <dbReference type="ARBA" id="ARBA00022448"/>
    </source>
</evidence>
<dbReference type="PROSITE" id="PS01040">
    <property type="entry name" value="SBP_BACTERIAL_5"/>
    <property type="match status" value="1"/>
</dbReference>
<dbReference type="InterPro" id="IPR000914">
    <property type="entry name" value="SBP_5_dom"/>
</dbReference>
<dbReference type="PROSITE" id="PS51257">
    <property type="entry name" value="PROKAR_LIPOPROTEIN"/>
    <property type="match status" value="1"/>
</dbReference>
<dbReference type="AlphaFoldDB" id="K4LR75"/>
<dbReference type="PANTHER" id="PTHR30290:SF10">
    <property type="entry name" value="PERIPLASMIC OLIGOPEPTIDE-BINDING PROTEIN-RELATED"/>
    <property type="match status" value="1"/>
</dbReference>
<gene>
    <name evidence="7" type="primary">appA1</name>
    <name evidence="7" type="ordered locus">Tph_c03520</name>
</gene>
<name>K4LR75_THEPS</name>
<dbReference type="Gene3D" id="3.40.190.10">
    <property type="entry name" value="Periplasmic binding protein-like II"/>
    <property type="match status" value="1"/>
</dbReference>
<comment type="similarity">
    <text evidence="2">Belongs to the bacterial solute-binding protein 5 family.</text>
</comment>
<sequence length="517" mass="58452">MKRLLAFLSCLMAVVLLAGCGDKTTVSEKKLTESQQVLKVAIATDVNTWDITQFPDGDGRFVWSQIYETLVRLDEDLNMIPGLAESWEPQDNGKVWIFHLRKGVKFHDGTPFTAEAVKYSYGERAYVTKVKTLEFEDIEVVDDYTVKFICKKSIPLPTYLTHVAWPIVSPTSIDSQGNFIKPIGTGPFKLSKHIEAQEIVLERNDDYWGEKPKLEKVIFKIIPDASTQVLALNSGDVDMLIKVPESEVKNLEKDPDIKVYRKLTTFTDFLHFNCKREPFNDVNVRKAVAYAVDTESIVKNILDGVGVAAKGRPYSPVMLYSAPDLPLYSPDLEKAKSFLAAAGYRDTNGDGIVEKGGKPLKIDLLVSPSWSARQIKEAEAIQDQLARVGFAVEIKQLESGALTRLEDEGNFGVILRTGFYVWGPYPHHVKIHHSKNYKSHYQNGEYDRLVEQGESTVDEVKKQQIYERIQRMVLEELPAFYIVHEEKVVAVRENVQGFQITAEDPWLELKGVYLAAK</sequence>
<evidence type="ECO:0000313" key="7">
    <source>
        <dbReference type="EMBL" id="AFV10599.1"/>
    </source>
</evidence>
<dbReference type="HOGENOM" id="CLU_017028_7_5_9"/>
<evidence type="ECO:0000313" key="8">
    <source>
        <dbReference type="Proteomes" id="UP000000467"/>
    </source>
</evidence>
<dbReference type="InterPro" id="IPR030678">
    <property type="entry name" value="Peptide/Ni-bd"/>
</dbReference>
<keyword evidence="3" id="KW-0813">Transport</keyword>
<evidence type="ECO:0000256" key="2">
    <source>
        <dbReference type="ARBA" id="ARBA00005695"/>
    </source>
</evidence>
<dbReference type="RefSeq" id="WP_015049517.1">
    <property type="nucleotide sequence ID" value="NC_018870.1"/>
</dbReference>
<dbReference type="OrthoDB" id="9796817at2"/>
<dbReference type="Gene3D" id="3.10.105.10">
    <property type="entry name" value="Dipeptide-binding Protein, Domain 3"/>
    <property type="match status" value="1"/>
</dbReference>
<dbReference type="CDD" id="cd08490">
    <property type="entry name" value="PBP2_NikA_DppA_OppA_like_3"/>
    <property type="match status" value="1"/>
</dbReference>
<organism evidence="7 8">
    <name type="scientific">Thermacetogenium phaeum (strain ATCC BAA-254 / DSM 26808 / PB)</name>
    <dbReference type="NCBI Taxonomy" id="1089553"/>
    <lineage>
        <taxon>Bacteria</taxon>
        <taxon>Bacillati</taxon>
        <taxon>Bacillota</taxon>
        <taxon>Clostridia</taxon>
        <taxon>Thermoanaerobacterales</taxon>
        <taxon>Thermoanaerobacteraceae</taxon>
        <taxon>Thermacetogenium</taxon>
    </lineage>
</organism>
<feature type="chain" id="PRO_5039307547" evidence="5">
    <location>
        <begin position="19"/>
        <end position="517"/>
    </location>
</feature>
<dbReference type="SUPFAM" id="SSF53850">
    <property type="entry name" value="Periplasmic binding protein-like II"/>
    <property type="match status" value="1"/>
</dbReference>
<accession>K4LR75</accession>
<feature type="domain" description="Solute-binding protein family 5" evidence="6">
    <location>
        <begin position="79"/>
        <end position="417"/>
    </location>
</feature>
<dbReference type="GO" id="GO:0043190">
    <property type="term" value="C:ATP-binding cassette (ABC) transporter complex"/>
    <property type="evidence" value="ECO:0007669"/>
    <property type="project" value="InterPro"/>
</dbReference>
<dbReference type="InterPro" id="IPR039424">
    <property type="entry name" value="SBP_5"/>
</dbReference>
<dbReference type="GO" id="GO:1904680">
    <property type="term" value="F:peptide transmembrane transporter activity"/>
    <property type="evidence" value="ECO:0007669"/>
    <property type="project" value="TreeGrafter"/>
</dbReference>